<comment type="catalytic activity">
    <reaction evidence="1">
        <text>4-hydroxy-4-methyl-2-oxoglutarate = 2 pyruvate</text>
        <dbReference type="Rhea" id="RHEA:22748"/>
        <dbReference type="ChEBI" id="CHEBI:15361"/>
        <dbReference type="ChEBI" id="CHEBI:58276"/>
        <dbReference type="EC" id="4.1.3.17"/>
    </reaction>
</comment>
<dbReference type="PANTHER" id="PTHR33254">
    <property type="entry name" value="4-HYDROXY-4-METHYL-2-OXOGLUTARATE ALDOLASE 3-RELATED"/>
    <property type="match status" value="1"/>
</dbReference>
<dbReference type="SUPFAM" id="SSF89562">
    <property type="entry name" value="RraA-like"/>
    <property type="match status" value="1"/>
</dbReference>
<dbReference type="EMBL" id="JACJVO010000052">
    <property type="protein sequence ID" value="MBB6735659.1"/>
    <property type="molecule type" value="Genomic_DNA"/>
</dbReference>
<evidence type="ECO:0000256" key="3">
    <source>
        <dbReference type="ARBA" id="ARBA00008621"/>
    </source>
</evidence>
<dbReference type="EC" id="4.1.3.17" evidence="5"/>
<organism evidence="13 14">
    <name type="scientific">Cohnella zeiphila</name>
    <dbReference type="NCBI Taxonomy" id="2761120"/>
    <lineage>
        <taxon>Bacteria</taxon>
        <taxon>Bacillati</taxon>
        <taxon>Bacillota</taxon>
        <taxon>Bacilli</taxon>
        <taxon>Bacillales</taxon>
        <taxon>Paenibacillaceae</taxon>
        <taxon>Cohnella</taxon>
    </lineage>
</organism>
<feature type="binding site" evidence="12">
    <location>
        <position position="157"/>
    </location>
    <ligand>
        <name>Mg(2+)</name>
        <dbReference type="ChEBI" id="CHEBI:18420"/>
    </ligand>
</feature>
<comment type="cofactor">
    <cofactor evidence="2">
        <name>a divalent metal cation</name>
        <dbReference type="ChEBI" id="CHEBI:60240"/>
    </cofactor>
</comment>
<dbReference type="PANTHER" id="PTHR33254:SF16">
    <property type="entry name" value="BLR3842 PROTEIN"/>
    <property type="match status" value="1"/>
</dbReference>
<evidence type="ECO:0000256" key="2">
    <source>
        <dbReference type="ARBA" id="ARBA00001968"/>
    </source>
</evidence>
<sequence>MKFDNPEDIIQLTPLWEGERFPNGRPKVPSDILRRMRKITLEEAWGPLWNRGYTNQFEGDLKIVHPDRVMVGRAVTAVMVPKRPDLHDALMKYGHEQEGRRGFFNQWVIDSIGEDDVVVVDLYDKIYQGTYVGGNLSTAIAARTKQGGAVIWGGIRDYQQVVHIDGINVYYRGSDPTAIADCTMTGMNVPARIGKAVCLPGDIVLGSPTGVIFIPPHLAELTVVQAEKSQVRDVFGFIRLKEGVYTTAQIDAAWNVELWEDFLRWFNGADEAAEYRHLTWERELEEARKLPGGPGGPGGDVRL</sequence>
<evidence type="ECO:0000256" key="8">
    <source>
        <dbReference type="ARBA" id="ARBA00025046"/>
    </source>
</evidence>
<evidence type="ECO:0000256" key="6">
    <source>
        <dbReference type="ARBA" id="ARBA00012947"/>
    </source>
</evidence>
<reference evidence="13 14" key="1">
    <citation type="submission" date="2020-08" db="EMBL/GenBank/DDBJ databases">
        <title>Cohnella phylogeny.</title>
        <authorList>
            <person name="Dunlap C."/>
        </authorList>
    </citation>
    <scope>NUCLEOTIDE SEQUENCE [LARGE SCALE GENOMIC DNA]</scope>
    <source>
        <strain evidence="13 14">CBP 2801</strain>
    </source>
</reference>
<dbReference type="Proteomes" id="UP000564644">
    <property type="component" value="Unassembled WGS sequence"/>
</dbReference>
<dbReference type="InterPro" id="IPR036704">
    <property type="entry name" value="RraA/RraA-like_sf"/>
</dbReference>
<protein>
    <recommendedName>
        <fullName evidence="7">Putative 4-hydroxy-4-methyl-2-oxoglutarate aldolase</fullName>
        <ecNumber evidence="6">4.1.1.112</ecNumber>
        <ecNumber evidence="5">4.1.3.17</ecNumber>
    </recommendedName>
    <alternativeName>
        <fullName evidence="10">Oxaloacetate decarboxylase</fullName>
    </alternativeName>
    <alternativeName>
        <fullName evidence="9">RraA-like protein</fullName>
    </alternativeName>
</protein>
<dbReference type="GO" id="GO:0008948">
    <property type="term" value="F:oxaloacetate decarboxylase activity"/>
    <property type="evidence" value="ECO:0007669"/>
    <property type="project" value="UniProtKB-EC"/>
</dbReference>
<comment type="cofactor">
    <cofactor evidence="12">
        <name>Mg(2+)</name>
        <dbReference type="ChEBI" id="CHEBI:18420"/>
    </cofactor>
</comment>
<comment type="function">
    <text evidence="8">Catalyzes the aldol cleavage of 4-hydroxy-4-methyl-2-oxoglutarate (HMG) into 2 molecules of pyruvate. Also contains a secondary oxaloacetate (OAA) decarboxylase activity due to the common pyruvate enolate transition state formed following C-C bond cleavage in the retro-aldol and decarboxylation reactions.</text>
</comment>
<evidence type="ECO:0000256" key="5">
    <source>
        <dbReference type="ARBA" id="ARBA00012213"/>
    </source>
</evidence>
<dbReference type="GO" id="GO:0047443">
    <property type="term" value="F:4-hydroxy-4-methyl-2-oxoglutarate aldolase activity"/>
    <property type="evidence" value="ECO:0007669"/>
    <property type="project" value="UniProtKB-EC"/>
</dbReference>
<evidence type="ECO:0000256" key="12">
    <source>
        <dbReference type="PIRSR" id="PIRSR605493-1"/>
    </source>
</evidence>
<evidence type="ECO:0000256" key="7">
    <source>
        <dbReference type="ARBA" id="ARBA00016549"/>
    </source>
</evidence>
<comment type="catalytic activity">
    <reaction evidence="11">
        <text>oxaloacetate + H(+) = pyruvate + CO2</text>
        <dbReference type="Rhea" id="RHEA:15641"/>
        <dbReference type="ChEBI" id="CHEBI:15361"/>
        <dbReference type="ChEBI" id="CHEBI:15378"/>
        <dbReference type="ChEBI" id="CHEBI:16452"/>
        <dbReference type="ChEBI" id="CHEBI:16526"/>
        <dbReference type="EC" id="4.1.1.112"/>
    </reaction>
</comment>
<dbReference type="Gene3D" id="3.50.30.40">
    <property type="entry name" value="Ribonuclease E inhibitor RraA/RraA-like"/>
    <property type="match status" value="1"/>
</dbReference>
<feature type="binding site" evidence="12">
    <location>
        <begin position="133"/>
        <end position="136"/>
    </location>
    <ligand>
        <name>substrate</name>
    </ligand>
</feature>
<keyword evidence="12" id="KW-0479">Metal-binding</keyword>
<keyword evidence="14" id="KW-1185">Reference proteome</keyword>
<dbReference type="Pfam" id="PF03737">
    <property type="entry name" value="RraA-like"/>
    <property type="match status" value="1"/>
</dbReference>
<comment type="similarity">
    <text evidence="3">Belongs to the class II aldolase/RraA-like family.</text>
</comment>
<evidence type="ECO:0000256" key="9">
    <source>
        <dbReference type="ARBA" id="ARBA00030169"/>
    </source>
</evidence>
<evidence type="ECO:0000313" key="14">
    <source>
        <dbReference type="Proteomes" id="UP000564644"/>
    </source>
</evidence>
<dbReference type="InterPro" id="IPR005493">
    <property type="entry name" value="RraA/RraA-like"/>
</dbReference>
<evidence type="ECO:0000256" key="10">
    <source>
        <dbReference type="ARBA" id="ARBA00032305"/>
    </source>
</evidence>
<dbReference type="GO" id="GO:0046872">
    <property type="term" value="F:metal ion binding"/>
    <property type="evidence" value="ECO:0007669"/>
    <property type="project" value="UniProtKB-KW"/>
</dbReference>
<proteinExistence type="inferred from homology"/>
<evidence type="ECO:0000313" key="13">
    <source>
        <dbReference type="EMBL" id="MBB6735659.1"/>
    </source>
</evidence>
<feature type="binding site" evidence="12">
    <location>
        <position position="156"/>
    </location>
    <ligand>
        <name>substrate</name>
    </ligand>
</feature>
<evidence type="ECO:0000256" key="1">
    <source>
        <dbReference type="ARBA" id="ARBA00001342"/>
    </source>
</evidence>
<dbReference type="AlphaFoldDB" id="A0A7X0SV14"/>
<evidence type="ECO:0000256" key="11">
    <source>
        <dbReference type="ARBA" id="ARBA00047973"/>
    </source>
</evidence>
<gene>
    <name evidence="13" type="ORF">H7C18_32585</name>
</gene>
<comment type="subunit">
    <text evidence="4">Homotrimer.</text>
</comment>
<dbReference type="RefSeq" id="WP_185133311.1">
    <property type="nucleotide sequence ID" value="NZ_JACJVO010000052.1"/>
</dbReference>
<evidence type="ECO:0000256" key="4">
    <source>
        <dbReference type="ARBA" id="ARBA00011233"/>
    </source>
</evidence>
<accession>A0A7X0SV14</accession>
<keyword evidence="12" id="KW-0460">Magnesium</keyword>
<name>A0A7X0SV14_9BACL</name>
<dbReference type="EC" id="4.1.1.112" evidence="6"/>
<comment type="caution">
    <text evidence="13">The sequence shown here is derived from an EMBL/GenBank/DDBJ whole genome shotgun (WGS) entry which is preliminary data.</text>
</comment>